<feature type="transmembrane region" description="Helical" evidence="1">
    <location>
        <begin position="123"/>
        <end position="142"/>
    </location>
</feature>
<dbReference type="PANTHER" id="PTHR31303:SF1">
    <property type="entry name" value="CTP-DEPENDENT DIACYLGLYCEROL KINASE 1"/>
    <property type="match status" value="1"/>
</dbReference>
<accession>A0A1G1Z023</accession>
<feature type="transmembrane region" description="Helical" evidence="1">
    <location>
        <begin position="181"/>
        <end position="204"/>
    </location>
</feature>
<sequence>MISVFEKEVYEWNSRRKLWHFGGCVLMIAIYFLWQDLTLFGGRLNGLTVLLAFAWGETALCLAVDIICFYSTYYRQRKTSLFGFRHIMRAHEAKGFNASTYYLFGSAVLLTFCFFGFCREEILVMAILVLGIADPAAALVRWQFDKRARRNERAWGLLAFIAAGSLVICLVAWYYQSPLTWPQIFCIAAGTAMVETYTKNWVAFVRPVTRRVQNAIRHRMTEWTFIFWPDDNLTTQLAVAVLAVIFIR</sequence>
<organism evidence="2 3">
    <name type="scientific">Candidatus Buchananbacteria bacterium RIFCSPLOWO2_02_FULL_46_11b</name>
    <dbReference type="NCBI Taxonomy" id="1797548"/>
    <lineage>
        <taxon>Bacteria</taxon>
        <taxon>Candidatus Buchananiibacteriota</taxon>
    </lineage>
</organism>
<comment type="caution">
    <text evidence="2">The sequence shown here is derived from an EMBL/GenBank/DDBJ whole genome shotgun (WGS) entry which is preliminary data.</text>
</comment>
<dbReference type="InterPro" id="IPR037997">
    <property type="entry name" value="Dgk1-like"/>
</dbReference>
<keyword evidence="1" id="KW-0812">Transmembrane</keyword>
<dbReference type="Proteomes" id="UP000177408">
    <property type="component" value="Unassembled WGS sequence"/>
</dbReference>
<dbReference type="PANTHER" id="PTHR31303">
    <property type="entry name" value="CTP-DEPENDENT DIACYLGLYCEROL KINASE 1"/>
    <property type="match status" value="1"/>
</dbReference>
<protein>
    <submittedName>
        <fullName evidence="2">Uncharacterized protein</fullName>
    </submittedName>
</protein>
<dbReference type="AlphaFoldDB" id="A0A1G1Z023"/>
<gene>
    <name evidence="2" type="ORF">A3H67_03335</name>
</gene>
<reference evidence="2 3" key="1">
    <citation type="journal article" date="2016" name="Nat. Commun.">
        <title>Thousands of microbial genomes shed light on interconnected biogeochemical processes in an aquifer system.</title>
        <authorList>
            <person name="Anantharaman K."/>
            <person name="Brown C.T."/>
            <person name="Hug L.A."/>
            <person name="Sharon I."/>
            <person name="Castelle C.J."/>
            <person name="Probst A.J."/>
            <person name="Thomas B.C."/>
            <person name="Singh A."/>
            <person name="Wilkins M.J."/>
            <person name="Karaoz U."/>
            <person name="Brodie E.L."/>
            <person name="Williams K.H."/>
            <person name="Hubbard S.S."/>
            <person name="Banfield J.F."/>
        </authorList>
    </citation>
    <scope>NUCLEOTIDE SEQUENCE [LARGE SCALE GENOMIC DNA]</scope>
</reference>
<keyword evidence="1" id="KW-1133">Transmembrane helix</keyword>
<evidence type="ECO:0000256" key="1">
    <source>
        <dbReference type="SAM" id="Phobius"/>
    </source>
</evidence>
<dbReference type="EMBL" id="MHIR01000014">
    <property type="protein sequence ID" value="OGY57819.1"/>
    <property type="molecule type" value="Genomic_DNA"/>
</dbReference>
<feature type="transmembrane region" description="Helical" evidence="1">
    <location>
        <begin position="154"/>
        <end position="175"/>
    </location>
</feature>
<feature type="transmembrane region" description="Helical" evidence="1">
    <location>
        <begin position="46"/>
        <end position="74"/>
    </location>
</feature>
<keyword evidence="1" id="KW-0472">Membrane</keyword>
<feature type="transmembrane region" description="Helical" evidence="1">
    <location>
        <begin position="18"/>
        <end position="34"/>
    </location>
</feature>
<evidence type="ECO:0000313" key="2">
    <source>
        <dbReference type="EMBL" id="OGY57819.1"/>
    </source>
</evidence>
<dbReference type="GO" id="GO:0004143">
    <property type="term" value="F:ATP-dependent diacylglycerol kinase activity"/>
    <property type="evidence" value="ECO:0007669"/>
    <property type="project" value="InterPro"/>
</dbReference>
<proteinExistence type="predicted"/>
<feature type="transmembrane region" description="Helical" evidence="1">
    <location>
        <begin position="95"/>
        <end position="117"/>
    </location>
</feature>
<evidence type="ECO:0000313" key="3">
    <source>
        <dbReference type="Proteomes" id="UP000177408"/>
    </source>
</evidence>
<name>A0A1G1Z023_9BACT</name>
<feature type="transmembrane region" description="Helical" evidence="1">
    <location>
        <begin position="225"/>
        <end position="247"/>
    </location>
</feature>